<keyword evidence="3" id="KW-1185">Reference proteome</keyword>
<dbReference type="KEGG" id="llh:I41_41290"/>
<evidence type="ECO:0000313" key="2">
    <source>
        <dbReference type="EMBL" id="QDT74925.1"/>
    </source>
</evidence>
<dbReference type="AlphaFoldDB" id="A0A517U2R8"/>
<feature type="transmembrane region" description="Helical" evidence="1">
    <location>
        <begin position="6"/>
        <end position="27"/>
    </location>
</feature>
<keyword evidence="1" id="KW-0812">Transmembrane</keyword>
<evidence type="ECO:0008006" key="4">
    <source>
        <dbReference type="Google" id="ProtNLM"/>
    </source>
</evidence>
<feature type="transmembrane region" description="Helical" evidence="1">
    <location>
        <begin position="39"/>
        <end position="58"/>
    </location>
</feature>
<keyword evidence="1" id="KW-0472">Membrane</keyword>
<evidence type="ECO:0000256" key="1">
    <source>
        <dbReference type="SAM" id="Phobius"/>
    </source>
</evidence>
<gene>
    <name evidence="2" type="ORF">I41_41290</name>
</gene>
<organism evidence="2 3">
    <name type="scientific">Lacipirellula limnantheis</name>
    <dbReference type="NCBI Taxonomy" id="2528024"/>
    <lineage>
        <taxon>Bacteria</taxon>
        <taxon>Pseudomonadati</taxon>
        <taxon>Planctomycetota</taxon>
        <taxon>Planctomycetia</taxon>
        <taxon>Pirellulales</taxon>
        <taxon>Lacipirellulaceae</taxon>
        <taxon>Lacipirellula</taxon>
    </lineage>
</organism>
<protein>
    <recommendedName>
        <fullName evidence="4">Cardiolipin synthase N-terminal domain-containing protein</fullName>
    </recommendedName>
</protein>
<reference evidence="2 3" key="1">
    <citation type="submission" date="2019-02" db="EMBL/GenBank/DDBJ databases">
        <title>Deep-cultivation of Planctomycetes and their phenomic and genomic characterization uncovers novel biology.</title>
        <authorList>
            <person name="Wiegand S."/>
            <person name="Jogler M."/>
            <person name="Boedeker C."/>
            <person name="Pinto D."/>
            <person name="Vollmers J."/>
            <person name="Rivas-Marin E."/>
            <person name="Kohn T."/>
            <person name="Peeters S.H."/>
            <person name="Heuer A."/>
            <person name="Rast P."/>
            <person name="Oberbeckmann S."/>
            <person name="Bunk B."/>
            <person name="Jeske O."/>
            <person name="Meyerdierks A."/>
            <person name="Storesund J.E."/>
            <person name="Kallscheuer N."/>
            <person name="Luecker S."/>
            <person name="Lage O.M."/>
            <person name="Pohl T."/>
            <person name="Merkel B.J."/>
            <person name="Hornburger P."/>
            <person name="Mueller R.-W."/>
            <person name="Bruemmer F."/>
            <person name="Labrenz M."/>
            <person name="Spormann A.M."/>
            <person name="Op den Camp H."/>
            <person name="Overmann J."/>
            <person name="Amann R."/>
            <person name="Jetten M.S.M."/>
            <person name="Mascher T."/>
            <person name="Medema M.H."/>
            <person name="Devos D.P."/>
            <person name="Kaster A.-K."/>
            <person name="Ovreas L."/>
            <person name="Rohde M."/>
            <person name="Galperin M.Y."/>
            <person name="Jogler C."/>
        </authorList>
    </citation>
    <scope>NUCLEOTIDE SEQUENCE [LARGE SCALE GENOMIC DNA]</scope>
    <source>
        <strain evidence="2 3">I41</strain>
    </source>
</reference>
<evidence type="ECO:0000313" key="3">
    <source>
        <dbReference type="Proteomes" id="UP000317909"/>
    </source>
</evidence>
<dbReference type="EMBL" id="CP036339">
    <property type="protein sequence ID" value="QDT74925.1"/>
    <property type="molecule type" value="Genomic_DNA"/>
</dbReference>
<sequence>MNAAALYLIVLIGVPAYLIYLFASWAYRDGESRGKSGWLVILLVLSGFPVGLVAWLTLRPEVVSRPPNRSRPIVGPGTAYEASTSRIVDVAREKGSLLR</sequence>
<dbReference type="Proteomes" id="UP000317909">
    <property type="component" value="Chromosome"/>
</dbReference>
<name>A0A517U2R8_9BACT</name>
<keyword evidence="1" id="KW-1133">Transmembrane helix</keyword>
<proteinExistence type="predicted"/>
<accession>A0A517U2R8</accession>